<keyword evidence="2" id="KW-1133">Transmembrane helix</keyword>
<dbReference type="Pfam" id="PF12576">
    <property type="entry name" value="DUF3754"/>
    <property type="match status" value="1"/>
</dbReference>
<dbReference type="PANTHER" id="PTHR16095">
    <property type="entry name" value="TRANSMEMBRANE PROTEIN 143 FAMILY MEMBER"/>
    <property type="match status" value="1"/>
</dbReference>
<dbReference type="PANTHER" id="PTHR16095:SF10">
    <property type="entry name" value="TRANSMEMBRANE PROTEIN 143"/>
    <property type="match status" value="1"/>
</dbReference>
<evidence type="ECO:0000313" key="3">
    <source>
        <dbReference type="Ensembl" id="ENSSPUP00000011724.1"/>
    </source>
</evidence>
<dbReference type="Proteomes" id="UP000694392">
    <property type="component" value="Unplaced"/>
</dbReference>
<dbReference type="OMA" id="ERFIPFR"/>
<accession>A0A8D0GTC6</accession>
<dbReference type="InterPro" id="IPR022227">
    <property type="entry name" value="DUF3754"/>
</dbReference>
<organism evidence="3 4">
    <name type="scientific">Sphenodon punctatus</name>
    <name type="common">Tuatara</name>
    <name type="synonym">Hatteria punctata</name>
    <dbReference type="NCBI Taxonomy" id="8508"/>
    <lineage>
        <taxon>Eukaryota</taxon>
        <taxon>Metazoa</taxon>
        <taxon>Chordata</taxon>
        <taxon>Craniata</taxon>
        <taxon>Vertebrata</taxon>
        <taxon>Euteleostomi</taxon>
        <taxon>Lepidosauria</taxon>
        <taxon>Sphenodontia</taxon>
        <taxon>Sphenodontidae</taxon>
        <taxon>Sphenodon</taxon>
    </lineage>
</organism>
<evidence type="ECO:0000256" key="2">
    <source>
        <dbReference type="SAM" id="Phobius"/>
    </source>
</evidence>
<dbReference type="GeneTree" id="ENSGT00940000154315"/>
<gene>
    <name evidence="3" type="primary">TMEM143</name>
</gene>
<feature type="transmembrane region" description="Helical" evidence="2">
    <location>
        <begin position="286"/>
        <end position="303"/>
    </location>
</feature>
<sequence length="421" mass="47646">MLGAARTALGVGATAVPNPGSASLAAKIAKYRKMWKPTEPQGWSEIYQERFIPFSKQQLVNNLLKEFHSSSHAERNSFLAFVAHVDTSLVHSYHSVMGRLQDLYDPINPDCDTLQESALDDAQRLEREQEVLAQLEPILDQANFNSLTEEAWAYALVVHHPQDEVQVSVNLDQYEYIHFWALGQRIGPLSFKFTLRPRRGLLGRSTWTPAERRYFKRVLVVARPKQAHMVLKCFKDIPLEALEQLLPSVRVRTSVLYRTLLNSMLLVSGLALFVNVGMVVLSDLKIGTDFLLLFFAAFMAFRARKVFGQRRNVHSLELAHMLYYRSTSNNSELLGTLALRAQEEHAKEVILAHSFLHQQPQCLLPGNTDPQVVQQLKQDIQAWLQLRSGMEITFCADRAYANLRELEDARSEVAGGHAAPG</sequence>
<protein>
    <submittedName>
        <fullName evidence="3">Transmembrane protein 143</fullName>
    </submittedName>
</protein>
<reference evidence="3" key="2">
    <citation type="submission" date="2025-09" db="UniProtKB">
        <authorList>
            <consortium name="Ensembl"/>
        </authorList>
    </citation>
    <scope>IDENTIFICATION</scope>
</reference>
<evidence type="ECO:0000256" key="1">
    <source>
        <dbReference type="ARBA" id="ARBA00022553"/>
    </source>
</evidence>
<dbReference type="Ensembl" id="ENSSPUT00000012510.1">
    <property type="protein sequence ID" value="ENSSPUP00000011724.1"/>
    <property type="gene ID" value="ENSSPUG00000009001.1"/>
</dbReference>
<reference evidence="3" key="1">
    <citation type="submission" date="2025-08" db="UniProtKB">
        <authorList>
            <consortium name="Ensembl"/>
        </authorList>
    </citation>
    <scope>IDENTIFICATION</scope>
</reference>
<keyword evidence="1" id="KW-0597">Phosphoprotein</keyword>
<evidence type="ECO:0000313" key="4">
    <source>
        <dbReference type="Proteomes" id="UP000694392"/>
    </source>
</evidence>
<dbReference type="GO" id="GO:0005739">
    <property type="term" value="C:mitochondrion"/>
    <property type="evidence" value="ECO:0007669"/>
    <property type="project" value="Ensembl"/>
</dbReference>
<dbReference type="AlphaFoldDB" id="A0A8D0GTC6"/>
<keyword evidence="2" id="KW-0472">Membrane</keyword>
<feature type="transmembrane region" description="Helical" evidence="2">
    <location>
        <begin position="260"/>
        <end position="280"/>
    </location>
</feature>
<proteinExistence type="predicted"/>
<keyword evidence="4" id="KW-1185">Reference proteome</keyword>
<keyword evidence="2" id="KW-0812">Transmembrane</keyword>
<name>A0A8D0GTC6_SPHPU</name>